<dbReference type="Gene3D" id="1.20.1420.10">
    <property type="entry name" value="Talin, central domain"/>
    <property type="match status" value="1"/>
</dbReference>
<sequence length="354" mass="40058">MSKKVSKGAIGELLSSTKNAIALWIQVIDCNGKKNQSQLSTQIKASKLEKPLDDLTKITTLMHAHGTKLGIVFKAPIPEENYHACFKELEGCVKTLMLFMSLFKQLVNEENKYSHLFIDELTKAARSLLSAVQDLLAEMEKELNNTESTNRKERLISVGKIWQACKNIDDDLGEGPSGIIKKRLRETNRLIKDADQEYEEWLENPSTENYDNDLDDAFGIESEKGDAEQNEQGDNVVEEGFLKYAKGKASKLRMIRLLIVSLNKSIPSSRYNVRYARSIDLLDSERVRLAAIVDDFVAAVVYDQDMEEAVKAGELLQKQALKIAKLVSKLNEGNKLRTGWLETWQRKFTEEAPQ</sequence>
<dbReference type="GO" id="GO:0005634">
    <property type="term" value="C:nucleus"/>
    <property type="evidence" value="ECO:0007669"/>
    <property type="project" value="TreeGrafter"/>
</dbReference>
<evidence type="ECO:0000256" key="1">
    <source>
        <dbReference type="SAM" id="Coils"/>
    </source>
</evidence>
<accession>A0A7D9CZN4</accession>
<dbReference type="AlphaFoldDB" id="A0A7D9CZN4"/>
<protein>
    <submittedName>
        <fullName evidence="3">DEBR0S5_10110g1_1</fullName>
    </submittedName>
</protein>
<keyword evidence="1" id="KW-0175">Coiled coil</keyword>
<dbReference type="Proteomes" id="UP000478008">
    <property type="component" value="Unassembled WGS sequence"/>
</dbReference>
<dbReference type="Gene3D" id="1.20.1410.10">
    <property type="entry name" value="I/LWEQ domain"/>
    <property type="match status" value="1"/>
</dbReference>
<keyword evidence="4" id="KW-1185">Reference proteome</keyword>
<organism evidence="3 4">
    <name type="scientific">Dekkera bruxellensis</name>
    <name type="common">Brettanomyces custersii</name>
    <dbReference type="NCBI Taxonomy" id="5007"/>
    <lineage>
        <taxon>Eukaryota</taxon>
        <taxon>Fungi</taxon>
        <taxon>Dikarya</taxon>
        <taxon>Ascomycota</taxon>
        <taxon>Saccharomycotina</taxon>
        <taxon>Pichiomycetes</taxon>
        <taxon>Pichiales</taxon>
        <taxon>Pichiaceae</taxon>
        <taxon>Brettanomyces</taxon>
    </lineage>
</organism>
<dbReference type="EMBL" id="CABFWN010000005">
    <property type="protein sequence ID" value="VUG19714.1"/>
    <property type="molecule type" value="Genomic_DNA"/>
</dbReference>
<evidence type="ECO:0000259" key="2">
    <source>
        <dbReference type="Pfam" id="PF13324"/>
    </source>
</evidence>
<reference evidence="3 4" key="1">
    <citation type="submission" date="2019-07" db="EMBL/GenBank/DDBJ databases">
        <authorList>
            <person name="Friedrich A."/>
            <person name="Schacherer J."/>
        </authorList>
    </citation>
    <scope>NUCLEOTIDE SEQUENCE [LARGE SCALE GENOMIC DNA]</scope>
</reference>
<dbReference type="InterPro" id="IPR049317">
    <property type="entry name" value="GCIP-like_N"/>
</dbReference>
<dbReference type="Pfam" id="PF13324">
    <property type="entry name" value="GCIP_N"/>
    <property type="match status" value="1"/>
</dbReference>
<evidence type="ECO:0000313" key="3">
    <source>
        <dbReference type="EMBL" id="VUG19714.1"/>
    </source>
</evidence>
<dbReference type="PANTHER" id="PTHR15492:SF1">
    <property type="entry name" value="CYCLIN-D1-BINDING PROTEIN 1"/>
    <property type="match status" value="1"/>
</dbReference>
<name>A0A7D9CZN4_DEKBR</name>
<gene>
    <name evidence="3" type="ORF">DEBR0S5_10110G</name>
</gene>
<feature type="domain" description="Cyclin-D1-binding protein 1-like N-terminal" evidence="2">
    <location>
        <begin position="54"/>
        <end position="203"/>
    </location>
</feature>
<dbReference type="InterPro" id="IPR026907">
    <property type="entry name" value="GCIP-like"/>
</dbReference>
<proteinExistence type="predicted"/>
<feature type="coiled-coil region" evidence="1">
    <location>
        <begin position="118"/>
        <end position="156"/>
    </location>
</feature>
<evidence type="ECO:0000313" key="4">
    <source>
        <dbReference type="Proteomes" id="UP000478008"/>
    </source>
</evidence>
<dbReference type="PANTHER" id="PTHR15492">
    <property type="entry name" value="CYCLIN D1-BINDING PROTEIN 1"/>
    <property type="match status" value="1"/>
</dbReference>